<dbReference type="Pfam" id="PF00075">
    <property type="entry name" value="RNase_H"/>
    <property type="match status" value="1"/>
</dbReference>
<keyword evidence="2" id="KW-0695">RNA-directed DNA polymerase</keyword>
<dbReference type="RefSeq" id="WP_170130975.1">
    <property type="nucleotide sequence ID" value="NZ_QJSX01000006.1"/>
</dbReference>
<dbReference type="PROSITE" id="PS50879">
    <property type="entry name" value="RNASE_H_1"/>
    <property type="match status" value="1"/>
</dbReference>
<dbReference type="GO" id="GO:0003676">
    <property type="term" value="F:nucleic acid binding"/>
    <property type="evidence" value="ECO:0007669"/>
    <property type="project" value="InterPro"/>
</dbReference>
<dbReference type="SUPFAM" id="SSF53098">
    <property type="entry name" value="Ribonuclease H-like"/>
    <property type="match status" value="1"/>
</dbReference>
<keyword evidence="2" id="KW-0808">Transferase</keyword>
<dbReference type="Proteomes" id="UP000248326">
    <property type="component" value="Unassembled WGS sequence"/>
</dbReference>
<keyword evidence="2" id="KW-0548">Nucleotidyltransferase</keyword>
<dbReference type="InterPro" id="IPR012337">
    <property type="entry name" value="RNaseH-like_sf"/>
</dbReference>
<name>A0A318S7W1_9DEIO</name>
<organism evidence="2 3">
    <name type="scientific">Deinococcus yavapaiensis KR-236</name>
    <dbReference type="NCBI Taxonomy" id="694435"/>
    <lineage>
        <taxon>Bacteria</taxon>
        <taxon>Thermotogati</taxon>
        <taxon>Deinococcota</taxon>
        <taxon>Deinococci</taxon>
        <taxon>Deinococcales</taxon>
        <taxon>Deinococcaceae</taxon>
        <taxon>Deinococcus</taxon>
    </lineage>
</organism>
<evidence type="ECO:0000313" key="3">
    <source>
        <dbReference type="Proteomes" id="UP000248326"/>
    </source>
</evidence>
<proteinExistence type="predicted"/>
<evidence type="ECO:0000313" key="2">
    <source>
        <dbReference type="EMBL" id="PYE54104.1"/>
    </source>
</evidence>
<dbReference type="Gene3D" id="3.30.420.10">
    <property type="entry name" value="Ribonuclease H-like superfamily/Ribonuclease H"/>
    <property type="match status" value="1"/>
</dbReference>
<dbReference type="EMBL" id="QJSX01000006">
    <property type="protein sequence ID" value="PYE54104.1"/>
    <property type="molecule type" value="Genomic_DNA"/>
</dbReference>
<protein>
    <submittedName>
        <fullName evidence="2">Reverse transcriptase-like protein</fullName>
    </submittedName>
</protein>
<feature type="domain" description="RNase H type-1" evidence="1">
    <location>
        <begin position="1"/>
        <end position="125"/>
    </location>
</feature>
<dbReference type="GO" id="GO:0004523">
    <property type="term" value="F:RNA-DNA hybrid ribonuclease activity"/>
    <property type="evidence" value="ECO:0007669"/>
    <property type="project" value="InterPro"/>
</dbReference>
<evidence type="ECO:0000259" key="1">
    <source>
        <dbReference type="PROSITE" id="PS50879"/>
    </source>
</evidence>
<dbReference type="InterPro" id="IPR002156">
    <property type="entry name" value="RNaseH_domain"/>
</dbReference>
<keyword evidence="3" id="KW-1185">Reference proteome</keyword>
<accession>A0A318S7W1</accession>
<dbReference type="AlphaFoldDB" id="A0A318S7W1"/>
<comment type="caution">
    <text evidence="2">The sequence shown here is derived from an EMBL/GenBank/DDBJ whole genome shotgun (WGS) entry which is preliminary data.</text>
</comment>
<dbReference type="GO" id="GO:0003964">
    <property type="term" value="F:RNA-directed DNA polymerase activity"/>
    <property type="evidence" value="ECO:0007669"/>
    <property type="project" value="UniProtKB-KW"/>
</dbReference>
<gene>
    <name evidence="2" type="ORF">DES52_10669</name>
</gene>
<reference evidence="2 3" key="1">
    <citation type="submission" date="2018-06" db="EMBL/GenBank/DDBJ databases">
        <title>Genomic Encyclopedia of Type Strains, Phase IV (KMG-IV): sequencing the most valuable type-strain genomes for metagenomic binning, comparative biology and taxonomic classification.</title>
        <authorList>
            <person name="Goeker M."/>
        </authorList>
    </citation>
    <scope>NUCLEOTIDE SEQUENCE [LARGE SCALE GENOMIC DNA]</scope>
    <source>
        <strain evidence="2 3">DSM 18048</strain>
    </source>
</reference>
<dbReference type="InterPro" id="IPR036397">
    <property type="entry name" value="RNaseH_sf"/>
</dbReference>
<sequence length="239" mass="25553">MNHAFADGSQADGVGGWGVVLLVPGRPDARHSGQDEVNDNGACELLAVLHAIELAPEGQPLTVHTDATTVVQAIRRGTMHPEQEELGARVRARAAERGIRLRVSLGPRDARRMREAHDLAAAARRGEALPNREKPEVRVRVRKVAWGAEASFTIRRGGETSRVLRVLPPKEGVPPAVLALSALVREARGGEHLLVRMDSALAPALWANATSAATREAREIVEAAKSDAAARGVTLEFVA</sequence>